<proteinExistence type="predicted"/>
<gene>
    <name evidence="1" type="ORF">NCTC8782_02281</name>
</gene>
<evidence type="ECO:0000313" key="1">
    <source>
        <dbReference type="EMBL" id="SUX79730.1"/>
    </source>
</evidence>
<comment type="caution">
    <text evidence="1">The sequence shown here is derived from an EMBL/GenBank/DDBJ whole genome shotgun (WGS) entry which is preliminary data.</text>
</comment>
<evidence type="ECO:0000313" key="2">
    <source>
        <dbReference type="Proteomes" id="UP000255286"/>
    </source>
</evidence>
<reference evidence="1 2" key="1">
    <citation type="submission" date="2018-06" db="EMBL/GenBank/DDBJ databases">
        <authorList>
            <consortium name="Pathogen Informatics"/>
            <person name="Doyle S."/>
        </authorList>
    </citation>
    <scope>NUCLEOTIDE SEQUENCE [LARGE SCALE GENOMIC DNA]</scope>
    <source>
        <strain evidence="1 2">NCTC8782</strain>
    </source>
</reference>
<dbReference type="AlphaFoldDB" id="A0A9Q8E8K0"/>
<dbReference type="Proteomes" id="UP000255286">
    <property type="component" value="Unassembled WGS sequence"/>
</dbReference>
<accession>A0A9Q8E8K0</accession>
<protein>
    <submittedName>
        <fullName evidence="1">Uncharacterized protein</fullName>
    </submittedName>
</protein>
<dbReference type="EMBL" id="UIGT01000001">
    <property type="protein sequence ID" value="SUX79730.1"/>
    <property type="molecule type" value="Genomic_DNA"/>
</dbReference>
<name>A0A9Q8E8K0_9ENTR</name>
<organism evidence="1 2">
    <name type="scientific">Citrobacter youngae</name>
    <dbReference type="NCBI Taxonomy" id="133448"/>
    <lineage>
        <taxon>Bacteria</taxon>
        <taxon>Pseudomonadati</taxon>
        <taxon>Pseudomonadota</taxon>
        <taxon>Gammaproteobacteria</taxon>
        <taxon>Enterobacterales</taxon>
        <taxon>Enterobacteriaceae</taxon>
        <taxon>Citrobacter</taxon>
        <taxon>Citrobacter freundii complex</taxon>
    </lineage>
</organism>
<sequence>MYNQDEGCAALLRDRQRIGEMVEERGRIMSVYRVFIKAKTPT</sequence>